<reference evidence="2 3" key="1">
    <citation type="submission" date="2016-11" db="EMBL/GenBank/DDBJ databases">
        <title>Trade-off between light-utilization and light-protection in marine flavobacteria.</title>
        <authorList>
            <person name="Kumagai Y."/>
        </authorList>
    </citation>
    <scope>NUCLEOTIDE SEQUENCE [LARGE SCALE GENOMIC DNA]</scope>
    <source>
        <strain evidence="2 3">NBRC 107741</strain>
    </source>
</reference>
<dbReference type="InterPro" id="IPR021215">
    <property type="entry name" value="DUF2752"/>
</dbReference>
<keyword evidence="1" id="KW-0472">Membrane</keyword>
<evidence type="ECO:0008006" key="4">
    <source>
        <dbReference type="Google" id="ProtNLM"/>
    </source>
</evidence>
<dbReference type="OrthoDB" id="9815897at2"/>
<gene>
    <name evidence="2" type="ORF">BST85_12370</name>
</gene>
<evidence type="ECO:0000313" key="2">
    <source>
        <dbReference type="EMBL" id="PQB05603.1"/>
    </source>
</evidence>
<sequence>MKNRFGTLALIGAGITGLASLYYWIDPEKTTLLPCPFYFITGFHCPGCGSQRALHHLLHGDLEIAFWTNPLLILSLMIAVPIVFTRLFNYLSNKASIREGVKSNKVTYASLAVVVLFWIGRNIPAYPFNLLSPDVFP</sequence>
<keyword evidence="3" id="KW-1185">Reference proteome</keyword>
<feature type="transmembrane region" description="Helical" evidence="1">
    <location>
        <begin position="106"/>
        <end position="123"/>
    </location>
</feature>
<accession>A0A2S7KST4</accession>
<dbReference type="Proteomes" id="UP000239800">
    <property type="component" value="Unassembled WGS sequence"/>
</dbReference>
<name>A0A2S7KST4_9FLAO</name>
<dbReference type="RefSeq" id="WP_104813550.1">
    <property type="nucleotide sequence ID" value="NZ_MQUB01000001.1"/>
</dbReference>
<comment type="caution">
    <text evidence="2">The sequence shown here is derived from an EMBL/GenBank/DDBJ whole genome shotgun (WGS) entry which is preliminary data.</text>
</comment>
<evidence type="ECO:0000313" key="3">
    <source>
        <dbReference type="Proteomes" id="UP000239800"/>
    </source>
</evidence>
<organism evidence="2 3">
    <name type="scientific">Aureitalea marina</name>
    <dbReference type="NCBI Taxonomy" id="930804"/>
    <lineage>
        <taxon>Bacteria</taxon>
        <taxon>Pseudomonadati</taxon>
        <taxon>Bacteroidota</taxon>
        <taxon>Flavobacteriia</taxon>
        <taxon>Flavobacteriales</taxon>
        <taxon>Flavobacteriaceae</taxon>
        <taxon>Aureitalea</taxon>
    </lineage>
</organism>
<dbReference type="AlphaFoldDB" id="A0A2S7KST4"/>
<dbReference type="Pfam" id="PF10825">
    <property type="entry name" value="DUF2752"/>
    <property type="match status" value="1"/>
</dbReference>
<dbReference type="EMBL" id="MQUB01000001">
    <property type="protein sequence ID" value="PQB05603.1"/>
    <property type="molecule type" value="Genomic_DNA"/>
</dbReference>
<evidence type="ECO:0000256" key="1">
    <source>
        <dbReference type="SAM" id="Phobius"/>
    </source>
</evidence>
<keyword evidence="1" id="KW-1133">Transmembrane helix</keyword>
<feature type="transmembrane region" description="Helical" evidence="1">
    <location>
        <begin position="7"/>
        <end position="25"/>
    </location>
</feature>
<proteinExistence type="predicted"/>
<feature type="transmembrane region" description="Helical" evidence="1">
    <location>
        <begin position="64"/>
        <end position="85"/>
    </location>
</feature>
<keyword evidence="1" id="KW-0812">Transmembrane</keyword>
<protein>
    <recommendedName>
        <fullName evidence="4">DUF2752 domain-containing protein</fullName>
    </recommendedName>
</protein>